<gene>
    <name evidence="2" type="ORF">QTO32_00700</name>
</gene>
<dbReference type="AlphaFoldDB" id="A0AA51BK58"/>
<organism evidence="2">
    <name type="scientific">Candidatus Organicella extenuata</name>
    <dbReference type="NCBI Taxonomy" id="2841811"/>
    <lineage>
        <taxon>Bacteria</taxon>
        <taxon>Pseudomonadati</taxon>
        <taxon>Verrucomicrobiota</taxon>
        <taxon>Candidatus Organicella</taxon>
    </lineage>
</organism>
<dbReference type="InterPro" id="IPR029061">
    <property type="entry name" value="THDP-binding"/>
</dbReference>
<evidence type="ECO:0000259" key="1">
    <source>
        <dbReference type="Pfam" id="PF02779"/>
    </source>
</evidence>
<dbReference type="Gene3D" id="3.40.50.970">
    <property type="match status" value="1"/>
</dbReference>
<protein>
    <recommendedName>
        <fullName evidence="1">Transketolase-like pyrimidine-binding domain-containing protein</fullName>
    </recommendedName>
</protein>
<evidence type="ECO:0000313" key="2">
    <source>
        <dbReference type="EMBL" id="WMI30424.1"/>
    </source>
</evidence>
<accession>A0AA51BK58</accession>
<dbReference type="Pfam" id="PF02779">
    <property type="entry name" value="Transket_pyr"/>
    <property type="match status" value="1"/>
</dbReference>
<reference evidence="2" key="2">
    <citation type="submission" date="2023-06" db="EMBL/GenBank/DDBJ databases">
        <authorList>
            <person name="Williams T.J."/>
            <person name="Allen M.A."/>
            <person name="Ivanova N."/>
            <person name="Huntemann M."/>
            <person name="Haque S."/>
            <person name="Hancock A.M."/>
            <person name="Brazendale S."/>
            <person name="Cavicchioli R."/>
        </authorList>
    </citation>
    <scope>NUCLEOTIDE SEQUENCE</scope>
    <source>
        <strain evidence="2">MAG_Ga0307966_1000010</strain>
    </source>
</reference>
<dbReference type="SUPFAM" id="SSF52518">
    <property type="entry name" value="Thiamin diphosphate-binding fold (THDP-binding)"/>
    <property type="match status" value="1"/>
</dbReference>
<dbReference type="InterPro" id="IPR005475">
    <property type="entry name" value="Transketolase-like_Pyr-bd"/>
</dbReference>
<name>A0AA51BK58_9BACT</name>
<reference evidence="2" key="1">
    <citation type="journal article" date="2021" name="Front. Microbiol.">
        <title>Genome Analysis of a Verrucomicrobial Endosymbiont With a Tiny Genome Discovered in an Antarctic Lake.</title>
        <authorList>
            <person name="Williams T.J."/>
            <person name="Allen M.A."/>
            <person name="Ivanova N."/>
            <person name="Huntemann M."/>
            <person name="Haque S."/>
            <person name="Hancock A.M."/>
            <person name="Brazendale S."/>
            <person name="Cavicchioli R."/>
        </authorList>
    </citation>
    <scope>NUCLEOTIDE SEQUENCE</scope>
    <source>
        <strain evidence="2">MAG_Ga0307966_1000010</strain>
    </source>
</reference>
<dbReference type="EMBL" id="CP128385">
    <property type="protein sequence ID" value="WMI30424.1"/>
    <property type="molecule type" value="Genomic_DNA"/>
</dbReference>
<sequence>MKNYFNNLKNAMLVLSKDPRVIFLGQSVSCPGTGMFNTLKDINKNKLVELPVSEDFQMGVSNGLALNNMVPVSIFPRWNFLVLAFNQIVNHLDKMADLCSNKVKAKVIIRTAIGSERPLYPQIQHVGDFTDSLRGMCSNLEVIRLYNSNDILPSYKKALYRRDGVSTILVEYGDFYNEK</sequence>
<feature type="domain" description="Transketolase-like pyrimidine-binding" evidence="1">
    <location>
        <begin position="14"/>
        <end position="168"/>
    </location>
</feature>
<proteinExistence type="predicted"/>
<dbReference type="Proteomes" id="UP001238843">
    <property type="component" value="Chromosome"/>
</dbReference>